<keyword evidence="1" id="KW-0479">Metal-binding</keyword>
<keyword evidence="1" id="KW-0460">Magnesium</keyword>
<evidence type="ECO:0000256" key="1">
    <source>
        <dbReference type="PIRSR" id="PIRSR605502-1"/>
    </source>
</evidence>
<name>A0AB39UPE9_9BIFI</name>
<dbReference type="KEGG" id="bfk:QN062_08995"/>
<dbReference type="RefSeq" id="WP_369341469.1">
    <property type="nucleotide sequence ID" value="NZ_CP129683.1"/>
</dbReference>
<accession>A0AB39UPE9</accession>
<dbReference type="Gene3D" id="1.10.4080.10">
    <property type="entry name" value="ADP-ribosylation/Crystallin J1"/>
    <property type="match status" value="1"/>
</dbReference>
<dbReference type="PANTHER" id="PTHR16222">
    <property type="entry name" value="ADP-RIBOSYLGLYCOHYDROLASE"/>
    <property type="match status" value="1"/>
</dbReference>
<dbReference type="GO" id="GO:0046872">
    <property type="term" value="F:metal ion binding"/>
    <property type="evidence" value="ECO:0007669"/>
    <property type="project" value="UniProtKB-KW"/>
</dbReference>
<feature type="binding site" evidence="1">
    <location>
        <position position="284"/>
    </location>
    <ligand>
        <name>Mg(2+)</name>
        <dbReference type="ChEBI" id="CHEBI:18420"/>
        <label>1</label>
    </ligand>
</feature>
<comment type="cofactor">
    <cofactor evidence="1">
        <name>Mg(2+)</name>
        <dbReference type="ChEBI" id="CHEBI:18420"/>
    </cofactor>
    <text evidence="1">Binds 2 magnesium ions per subunit.</text>
</comment>
<dbReference type="Pfam" id="PF03747">
    <property type="entry name" value="ADP_ribosyl_GH"/>
    <property type="match status" value="1"/>
</dbReference>
<feature type="binding site" evidence="1">
    <location>
        <position position="66"/>
    </location>
    <ligand>
        <name>Mg(2+)</name>
        <dbReference type="ChEBI" id="CHEBI:18420"/>
        <label>1</label>
    </ligand>
</feature>
<feature type="binding site" evidence="1">
    <location>
        <position position="287"/>
    </location>
    <ligand>
        <name>Mg(2+)</name>
        <dbReference type="ChEBI" id="CHEBI:18420"/>
        <label>1</label>
    </ligand>
</feature>
<dbReference type="EMBL" id="CP129683">
    <property type="protein sequence ID" value="XDS50505.1"/>
    <property type="molecule type" value="Genomic_DNA"/>
</dbReference>
<proteinExistence type="predicted"/>
<evidence type="ECO:0000313" key="2">
    <source>
        <dbReference type="EMBL" id="XDS50505.1"/>
    </source>
</evidence>
<gene>
    <name evidence="2" type="ORF">QN062_08995</name>
</gene>
<dbReference type="InterPro" id="IPR036705">
    <property type="entry name" value="Ribosyl_crysJ1_sf"/>
</dbReference>
<dbReference type="SUPFAM" id="SSF101478">
    <property type="entry name" value="ADP-ribosylglycohydrolase"/>
    <property type="match status" value="1"/>
</dbReference>
<dbReference type="InterPro" id="IPR005502">
    <property type="entry name" value="Ribosyl_crysJ1"/>
</dbReference>
<dbReference type="PANTHER" id="PTHR16222:SF12">
    <property type="entry name" value="ADP-RIBOSYLGLYCOHYDROLASE-RELATED"/>
    <property type="match status" value="1"/>
</dbReference>
<feature type="binding site" evidence="1">
    <location>
        <position position="286"/>
    </location>
    <ligand>
        <name>Mg(2+)</name>
        <dbReference type="ChEBI" id="CHEBI:18420"/>
        <label>1</label>
    </ligand>
</feature>
<dbReference type="InterPro" id="IPR050792">
    <property type="entry name" value="ADP-ribosylglycohydrolase"/>
</dbReference>
<organism evidence="2">
    <name type="scientific">Bifidobacterium fermentum</name>
    <dbReference type="NCBI Taxonomy" id="3059035"/>
    <lineage>
        <taxon>Bacteria</taxon>
        <taxon>Bacillati</taxon>
        <taxon>Actinomycetota</taxon>
        <taxon>Actinomycetes</taxon>
        <taxon>Bifidobacteriales</taxon>
        <taxon>Bifidobacteriaceae</taxon>
        <taxon>Bifidobacterium</taxon>
    </lineage>
</organism>
<feature type="binding site" evidence="1">
    <location>
        <position position="65"/>
    </location>
    <ligand>
        <name>Mg(2+)</name>
        <dbReference type="ChEBI" id="CHEBI:18420"/>
        <label>1</label>
    </ligand>
</feature>
<feature type="binding site" evidence="1">
    <location>
        <position position="64"/>
    </location>
    <ligand>
        <name>Mg(2+)</name>
        <dbReference type="ChEBI" id="CHEBI:18420"/>
        <label>1</label>
    </ligand>
</feature>
<protein>
    <submittedName>
        <fullName evidence="2">ADP-ribosylglycohydrolase family protein</fullName>
    </submittedName>
</protein>
<reference evidence="2" key="1">
    <citation type="submission" date="2023-07" db="EMBL/GenBank/DDBJ databases">
        <title>Bifidobacterium aquikefiriaerophilum sp. nov. and Bifidobacterium eccum sp. nov., isolated from water kefir.</title>
        <authorList>
            <person name="Breselge S."/>
            <person name="Bellassi P."/>
            <person name="Barcenilla C."/>
            <person name="Alvarez-Ordonez A."/>
            <person name="Morelli L."/>
            <person name="Cotter P.D."/>
        </authorList>
    </citation>
    <scope>NUCLEOTIDE SEQUENCE</scope>
    <source>
        <strain evidence="2">WK012_4_13</strain>
    </source>
</reference>
<sequence>MNNASLRDRALGALQGISLGDALGMPTQSMSHQWIQDAYGKIEGLVNAISDEPIAPNMPAGSVTDDTEQALLVAGLIVKGKGHIDPHELAASLLSWEDSMKAKGSLDLLGPSTKFALEQVRNGADINQTGQTGTTNGAAMRVAPVGLAHRVTSSGFENFVYESCRVTHNTVPGFRSALIVAASVSFGMEAESTRDAISHALRYAESIHSRGAWSPKADVLTRTRLALEFAKENEGNPDFQDMLRNEFGTSVESNESVPVALCLAWHYAENPLGALLAAANIGGDTDTIASIAGGILGASSGTEAFPKEFTEQVSMVSNLNLAPIADSLVDLREQDE</sequence>
<dbReference type="AlphaFoldDB" id="A0AB39UPE9"/>